<organism evidence="2">
    <name type="scientific">Kitasatospora sp. CMC57</name>
    <dbReference type="NCBI Taxonomy" id="3231513"/>
    <lineage>
        <taxon>Bacteria</taxon>
        <taxon>Bacillati</taxon>
        <taxon>Actinomycetota</taxon>
        <taxon>Actinomycetes</taxon>
        <taxon>Kitasatosporales</taxon>
        <taxon>Streptomycetaceae</taxon>
        <taxon>Kitasatospora</taxon>
    </lineage>
</organism>
<gene>
    <name evidence="2" type="ORF">KCMC57_58680</name>
</gene>
<feature type="region of interest" description="Disordered" evidence="1">
    <location>
        <begin position="25"/>
        <end position="46"/>
    </location>
</feature>
<dbReference type="AlphaFoldDB" id="A0AB33K9Q5"/>
<name>A0AB33K9Q5_9ACTN</name>
<evidence type="ECO:0000256" key="1">
    <source>
        <dbReference type="SAM" id="MobiDB-lite"/>
    </source>
</evidence>
<accession>A0AB33K9Q5</accession>
<protein>
    <submittedName>
        <fullName evidence="2">Uncharacterized protein</fullName>
    </submittedName>
</protein>
<sequence>MRSNRRNCKRPVGTVIGRLSGAELVGHEGGLPDRRRFGGEPGGGRDQGLCGLVAAGTDTLSRYGFDPYVPTGPPVTDSGQSPVLDRELTILGQPTYRPIHDKYGLTPARWNVLTEHHPLGQGHEIRIS</sequence>
<dbReference type="EMBL" id="AP035881">
    <property type="protein sequence ID" value="BFP49500.1"/>
    <property type="molecule type" value="Genomic_DNA"/>
</dbReference>
<proteinExistence type="predicted"/>
<evidence type="ECO:0000313" key="2">
    <source>
        <dbReference type="EMBL" id="BFP49500.1"/>
    </source>
</evidence>
<reference evidence="2" key="1">
    <citation type="submission" date="2024-07" db="EMBL/GenBank/DDBJ databases">
        <title>Complete genome sequences of cellulolytic bacteria, Kitasatospora sp. CMC57 and Streptomyces sp. CMC78, isolated from Japanese agricultural soil.</title>
        <authorList>
            <person name="Hashimoto T."/>
            <person name="Ito M."/>
            <person name="Iwamoto M."/>
            <person name="Fukahori D."/>
            <person name="Shoda T."/>
            <person name="Sakoda M."/>
            <person name="Morohoshi T."/>
            <person name="Mitsuboshi M."/>
            <person name="Nishizawa T."/>
        </authorList>
    </citation>
    <scope>NUCLEOTIDE SEQUENCE</scope>
    <source>
        <strain evidence="2">CMC57</strain>
    </source>
</reference>